<protein>
    <recommendedName>
        <fullName evidence="4">DUF1360 domain-containing protein</fullName>
    </recommendedName>
</protein>
<proteinExistence type="predicted"/>
<sequence>MRKPVLRRVREHYEGDQDRPLVGYLGAMGTYTGLVGVLTLIGRASGASLPRRWSAGDTLLLAAATFKGSRTLAKDAVTSPLRAPFTRFEGSAGEDELNESVPDPGPRHAVGELVSCPFCLDVWVGTVLAAGLVTAPRVTRMALTVLTALAGADVAHLLYDSAKKLAEG</sequence>
<dbReference type="Proteomes" id="UP000581769">
    <property type="component" value="Unassembled WGS sequence"/>
</dbReference>
<comment type="caution">
    <text evidence="2">The sequence shown here is derived from an EMBL/GenBank/DDBJ whole genome shotgun (WGS) entry which is preliminary data.</text>
</comment>
<evidence type="ECO:0000313" key="2">
    <source>
        <dbReference type="EMBL" id="MBB4689100.1"/>
    </source>
</evidence>
<dbReference type="RefSeq" id="WP_312874038.1">
    <property type="nucleotide sequence ID" value="NZ_JACHMG010000001.1"/>
</dbReference>
<dbReference type="EMBL" id="JACHMG010000001">
    <property type="protein sequence ID" value="MBB4689100.1"/>
    <property type="molecule type" value="Genomic_DNA"/>
</dbReference>
<name>A0A840J4Y6_9PSEU</name>
<keyword evidence="1" id="KW-1133">Transmembrane helix</keyword>
<dbReference type="Pfam" id="PF07098">
    <property type="entry name" value="DUF1360"/>
    <property type="match status" value="1"/>
</dbReference>
<feature type="transmembrane region" description="Helical" evidence="1">
    <location>
        <begin position="21"/>
        <end position="42"/>
    </location>
</feature>
<dbReference type="AlphaFoldDB" id="A0A840J4Y6"/>
<keyword evidence="1" id="KW-0472">Membrane</keyword>
<evidence type="ECO:0000256" key="1">
    <source>
        <dbReference type="SAM" id="Phobius"/>
    </source>
</evidence>
<keyword evidence="1" id="KW-0812">Transmembrane</keyword>
<keyword evidence="3" id="KW-1185">Reference proteome</keyword>
<organism evidence="2 3">
    <name type="scientific">Amycolatopsis jiangsuensis</name>
    <dbReference type="NCBI Taxonomy" id="1181879"/>
    <lineage>
        <taxon>Bacteria</taxon>
        <taxon>Bacillati</taxon>
        <taxon>Actinomycetota</taxon>
        <taxon>Actinomycetes</taxon>
        <taxon>Pseudonocardiales</taxon>
        <taxon>Pseudonocardiaceae</taxon>
        <taxon>Amycolatopsis</taxon>
    </lineage>
</organism>
<reference evidence="2 3" key="1">
    <citation type="submission" date="2020-08" db="EMBL/GenBank/DDBJ databases">
        <title>Sequencing the genomes of 1000 actinobacteria strains.</title>
        <authorList>
            <person name="Klenk H.-P."/>
        </authorList>
    </citation>
    <scope>NUCLEOTIDE SEQUENCE [LARGE SCALE GENOMIC DNA]</scope>
    <source>
        <strain evidence="2 3">DSM 45859</strain>
    </source>
</reference>
<gene>
    <name evidence="2" type="ORF">BJY18_006585</name>
</gene>
<accession>A0A840J4Y6</accession>
<evidence type="ECO:0008006" key="4">
    <source>
        <dbReference type="Google" id="ProtNLM"/>
    </source>
</evidence>
<dbReference type="InterPro" id="IPR010773">
    <property type="entry name" value="Mycophage_PG1_Gp7"/>
</dbReference>
<evidence type="ECO:0000313" key="3">
    <source>
        <dbReference type="Proteomes" id="UP000581769"/>
    </source>
</evidence>